<reference evidence="4 5" key="1">
    <citation type="submission" date="2014-02" db="EMBL/GenBank/DDBJ databases">
        <title>Vibrio fortis Dalian14 Genome Sequencing.</title>
        <authorList>
            <person name="Wang Y."/>
            <person name="Song L."/>
            <person name="Liu G."/>
            <person name="Ding J."/>
        </authorList>
    </citation>
    <scope>NUCLEOTIDE SEQUENCE [LARGE SCALE GENOMIC DNA]</scope>
    <source>
        <strain evidence="4 5">Dalian14</strain>
    </source>
</reference>
<dbReference type="Proteomes" id="UP000027219">
    <property type="component" value="Unassembled WGS sequence"/>
</dbReference>
<dbReference type="InterPro" id="IPR050469">
    <property type="entry name" value="Diguanylate_Cyclase"/>
</dbReference>
<feature type="transmembrane region" description="Helical" evidence="2">
    <location>
        <begin position="471"/>
        <end position="489"/>
    </location>
</feature>
<accession>A0A066URT2</accession>
<organism evidence="4 5">
    <name type="scientific">Vibrio fortis</name>
    <dbReference type="NCBI Taxonomy" id="212667"/>
    <lineage>
        <taxon>Bacteria</taxon>
        <taxon>Pseudomonadati</taxon>
        <taxon>Pseudomonadota</taxon>
        <taxon>Gammaproteobacteria</taxon>
        <taxon>Vibrionales</taxon>
        <taxon>Vibrionaceae</taxon>
        <taxon>Vibrio</taxon>
    </lineage>
</organism>
<proteinExistence type="predicted"/>
<dbReference type="PROSITE" id="PS50887">
    <property type="entry name" value="GGDEF"/>
    <property type="match status" value="1"/>
</dbReference>
<dbReference type="Pfam" id="PF00990">
    <property type="entry name" value="GGDEF"/>
    <property type="match status" value="1"/>
</dbReference>
<gene>
    <name evidence="4" type="ORF">VFDL14_05265</name>
</gene>
<dbReference type="PANTHER" id="PTHR45138">
    <property type="entry name" value="REGULATORY COMPONENTS OF SENSORY TRANSDUCTION SYSTEM"/>
    <property type="match status" value="1"/>
</dbReference>
<dbReference type="GO" id="GO:0005886">
    <property type="term" value="C:plasma membrane"/>
    <property type="evidence" value="ECO:0007669"/>
    <property type="project" value="TreeGrafter"/>
</dbReference>
<dbReference type="InterPro" id="IPR043128">
    <property type="entry name" value="Rev_trsase/Diguanyl_cyclase"/>
</dbReference>
<dbReference type="Pfam" id="PF13424">
    <property type="entry name" value="TPR_12"/>
    <property type="match status" value="1"/>
</dbReference>
<evidence type="ECO:0000313" key="4">
    <source>
        <dbReference type="EMBL" id="KDN30141.1"/>
    </source>
</evidence>
<keyword evidence="2" id="KW-0472">Membrane</keyword>
<evidence type="ECO:0000256" key="2">
    <source>
        <dbReference type="SAM" id="Phobius"/>
    </source>
</evidence>
<protein>
    <recommendedName>
        <fullName evidence="1">diguanylate cyclase</fullName>
        <ecNumber evidence="1">2.7.7.65</ecNumber>
    </recommendedName>
</protein>
<dbReference type="AlphaFoldDB" id="A0A066URT2"/>
<dbReference type="SMART" id="SM00028">
    <property type="entry name" value="TPR"/>
    <property type="match status" value="6"/>
</dbReference>
<dbReference type="InterPro" id="IPR019734">
    <property type="entry name" value="TPR_rpt"/>
</dbReference>
<dbReference type="Gene3D" id="3.30.70.270">
    <property type="match status" value="1"/>
</dbReference>
<dbReference type="Gene3D" id="1.25.40.10">
    <property type="entry name" value="Tetratricopeptide repeat domain"/>
    <property type="match status" value="2"/>
</dbReference>
<keyword evidence="5" id="KW-1185">Reference proteome</keyword>
<dbReference type="NCBIfam" id="TIGR00254">
    <property type="entry name" value="GGDEF"/>
    <property type="match status" value="1"/>
</dbReference>
<evidence type="ECO:0000259" key="3">
    <source>
        <dbReference type="PROSITE" id="PS50887"/>
    </source>
</evidence>
<dbReference type="GO" id="GO:0052621">
    <property type="term" value="F:diguanylate cyclase activity"/>
    <property type="evidence" value="ECO:0007669"/>
    <property type="project" value="UniProtKB-EC"/>
</dbReference>
<dbReference type="SMART" id="SM00267">
    <property type="entry name" value="GGDEF"/>
    <property type="match status" value="1"/>
</dbReference>
<dbReference type="PANTHER" id="PTHR45138:SF24">
    <property type="entry name" value="DIGUANYLATE CYCLASE DGCC-RELATED"/>
    <property type="match status" value="1"/>
</dbReference>
<dbReference type="Pfam" id="PF13181">
    <property type="entry name" value="TPR_8"/>
    <property type="match status" value="2"/>
</dbReference>
<evidence type="ECO:0000256" key="1">
    <source>
        <dbReference type="ARBA" id="ARBA00012528"/>
    </source>
</evidence>
<dbReference type="SUPFAM" id="SSF48452">
    <property type="entry name" value="TPR-like"/>
    <property type="match status" value="2"/>
</dbReference>
<dbReference type="STRING" id="212667.VFDL14_05265"/>
<dbReference type="CDD" id="cd01949">
    <property type="entry name" value="GGDEF"/>
    <property type="match status" value="1"/>
</dbReference>
<dbReference type="GO" id="GO:0043709">
    <property type="term" value="P:cell adhesion involved in single-species biofilm formation"/>
    <property type="evidence" value="ECO:0007669"/>
    <property type="project" value="TreeGrafter"/>
</dbReference>
<dbReference type="SUPFAM" id="SSF55073">
    <property type="entry name" value="Nucleotide cyclase"/>
    <property type="match status" value="1"/>
</dbReference>
<dbReference type="InterPro" id="IPR029787">
    <property type="entry name" value="Nucleotide_cyclase"/>
</dbReference>
<dbReference type="GO" id="GO:1902201">
    <property type="term" value="P:negative regulation of bacterial-type flagellum-dependent cell motility"/>
    <property type="evidence" value="ECO:0007669"/>
    <property type="project" value="TreeGrafter"/>
</dbReference>
<feature type="domain" description="GGDEF" evidence="3">
    <location>
        <begin position="527"/>
        <end position="661"/>
    </location>
</feature>
<sequence>MTFFILFRLSSVIRLFSLVLIIFISLPAKSEIDRAGADIQIHLGETPNSDWNVLYLSTLNTDPARAFNMLKARYASAESDGEKLYISALLYTYMKRHNQPFYGGSSGDENYQALEVKFIEALSLDGQGQYQTAQQGFIQLLKQMKAQNDETGKLLLKYQLCRSFNEQSRYHQANYYCSILEADINDIADPIVPKSIAYRVIANNQYFRSDYQAALNTYMTLIESFPKGQDISGIYNDLGNLFKEMKQFGQSEQYLTAALNLRLSASDLMKAQVRHSLAKLYMAQSSYDLAISQFLQAKTLLSSSGHNYGTAMTTLGLGKAYTATQQYPLARAYLTESLSLATKLNNDVMRIQAYLAISEMFEEQELLSEAFDYAERALILARRVERESYIADVYMQLSKLYRTQEDHQQALFYYEQYAQSQIATRNTDNRLALEALSLAHNQYEQELESSQLRNQHDLNQLQIEKMQQQKLMYNAIVLLLIVTASLTFYSNKKIRRKASIDSMTKAYSRAEIIKRVKETKASSKANKQHVLVLLDLDRFKTINDQFGHPTGDRALVHVSHQIVKHLNKGELLGRLGGEEFLILLKDTNIEDVRERVEEIHYAISTSEFLSESKKPLTITASFAYLATQKSLSDFDILYSVLDQALYQAKANGRNCIIDAYNDPIATNSFSDSPIAYEPVQP</sequence>
<evidence type="ECO:0000313" key="5">
    <source>
        <dbReference type="Proteomes" id="UP000027219"/>
    </source>
</evidence>
<dbReference type="EC" id="2.7.7.65" evidence="1"/>
<keyword evidence="2" id="KW-1133">Transmembrane helix</keyword>
<dbReference type="InterPro" id="IPR011990">
    <property type="entry name" value="TPR-like_helical_dom_sf"/>
</dbReference>
<comment type="caution">
    <text evidence="4">The sequence shown here is derived from an EMBL/GenBank/DDBJ whole genome shotgun (WGS) entry which is preliminary data.</text>
</comment>
<name>A0A066URT2_9VIBR</name>
<keyword evidence="2" id="KW-0812">Transmembrane</keyword>
<dbReference type="InterPro" id="IPR000160">
    <property type="entry name" value="GGDEF_dom"/>
</dbReference>
<dbReference type="EMBL" id="JFFR01000002">
    <property type="protein sequence ID" value="KDN30141.1"/>
    <property type="molecule type" value="Genomic_DNA"/>
</dbReference>